<dbReference type="GeneID" id="83054535"/>
<accession>A0A833CAY0</accession>
<feature type="transmembrane region" description="Helical" evidence="2">
    <location>
        <begin position="290"/>
        <end position="308"/>
    </location>
</feature>
<evidence type="ECO:0000256" key="2">
    <source>
        <dbReference type="SAM" id="Phobius"/>
    </source>
</evidence>
<evidence type="ECO:0000313" key="3">
    <source>
        <dbReference type="EMBL" id="KAB1478672.1"/>
    </source>
</evidence>
<name>A0A833CAY0_9FIRM</name>
<protein>
    <submittedName>
        <fullName evidence="3">Uncharacterized protein</fullName>
    </submittedName>
</protein>
<organism evidence="3 4">
    <name type="scientific">Veillonella seminalis</name>
    <dbReference type="NCBI Taxonomy" id="1502943"/>
    <lineage>
        <taxon>Bacteria</taxon>
        <taxon>Bacillati</taxon>
        <taxon>Bacillota</taxon>
        <taxon>Negativicutes</taxon>
        <taxon>Veillonellales</taxon>
        <taxon>Veillonellaceae</taxon>
        <taxon>Veillonella</taxon>
    </lineage>
</organism>
<dbReference type="AlphaFoldDB" id="A0A833CAY0"/>
<feature type="region of interest" description="Disordered" evidence="1">
    <location>
        <begin position="232"/>
        <end position="252"/>
    </location>
</feature>
<dbReference type="EMBL" id="WBKH01000005">
    <property type="protein sequence ID" value="KAB1478672.1"/>
    <property type="molecule type" value="Genomic_DNA"/>
</dbReference>
<keyword evidence="2" id="KW-0812">Transmembrane</keyword>
<keyword evidence="2" id="KW-1133">Transmembrane helix</keyword>
<reference evidence="3 4" key="1">
    <citation type="submission" date="2019-09" db="EMBL/GenBank/DDBJ databases">
        <title>Draft genome sequence of 3 type strains from the CCUG.</title>
        <authorList>
            <person name="Pineiro-Iglesias B."/>
            <person name="Tunovic T."/>
            <person name="Unosson C."/>
            <person name="Inganas E."/>
            <person name="Ohlen M."/>
            <person name="Cardew S."/>
            <person name="Jensie-Markopoulos S."/>
            <person name="Salva-Serra F."/>
            <person name="Jaen-Luchoro D."/>
            <person name="Karlsson R."/>
            <person name="Svensson-Stadler L."/>
            <person name="Chun J."/>
            <person name="Moore E."/>
        </authorList>
    </citation>
    <scope>NUCLEOTIDE SEQUENCE [LARGE SCALE GENOMIC DNA]</scope>
    <source>
        <strain evidence="3 4">CCUG 65427</strain>
    </source>
</reference>
<dbReference type="RefSeq" id="WP_127007324.1">
    <property type="nucleotide sequence ID" value="NZ_CAUENZ010000007.1"/>
</dbReference>
<evidence type="ECO:0000313" key="4">
    <source>
        <dbReference type="Proteomes" id="UP000434554"/>
    </source>
</evidence>
<evidence type="ECO:0000256" key="1">
    <source>
        <dbReference type="SAM" id="MobiDB-lite"/>
    </source>
</evidence>
<comment type="caution">
    <text evidence="3">The sequence shown here is derived from an EMBL/GenBank/DDBJ whole genome shotgun (WGS) entry which is preliminary data.</text>
</comment>
<dbReference type="Proteomes" id="UP000434554">
    <property type="component" value="Unassembled WGS sequence"/>
</dbReference>
<keyword evidence="2" id="KW-0472">Membrane</keyword>
<sequence length="309" mass="35962">MGFIQYVFKGNYIKTNKNRTIKFTANSDIEAYEKIDFKKDGFESLNLVERYYLPATENQLEYAKKLNIQLPLNATFMDATYAISKKVDNERAPGSDLLDFIKGRGLAYTDFFGKKACYKYVFLSLKDLDKIAFFIFSVYRFYSNDRQGNLDKSPYKDIIYDIAKRVYNHPTAFKSLLNNYTGSDLRFFGTLKGYHDESYYGGSKSTTIFKLVSAELINVGLLSKNSLSARQSLKNKQQNPHTQNSIQNDVPIKTSENNNMFQKFDVFIEKENQRILQIEKEHPNRKKINSVLWPIVIILIILALYLWLF</sequence>
<gene>
    <name evidence="3" type="ORF">F8R14_05770</name>
</gene>
<proteinExistence type="predicted"/>